<evidence type="ECO:0000259" key="2">
    <source>
        <dbReference type="PROSITE" id="PS50055"/>
    </source>
</evidence>
<feature type="compositionally biased region" description="Acidic residues" evidence="1">
    <location>
        <begin position="1"/>
        <end position="11"/>
    </location>
</feature>
<dbReference type="GO" id="GO:0004725">
    <property type="term" value="F:protein tyrosine phosphatase activity"/>
    <property type="evidence" value="ECO:0007669"/>
    <property type="project" value="InterPro"/>
</dbReference>
<organism evidence="4 5">
    <name type="scientific">Caenorhabditis angaria</name>
    <dbReference type="NCBI Taxonomy" id="860376"/>
    <lineage>
        <taxon>Eukaryota</taxon>
        <taxon>Metazoa</taxon>
        <taxon>Ecdysozoa</taxon>
        <taxon>Nematoda</taxon>
        <taxon>Chromadorea</taxon>
        <taxon>Rhabditida</taxon>
        <taxon>Rhabditina</taxon>
        <taxon>Rhabditomorpha</taxon>
        <taxon>Rhabditoidea</taxon>
        <taxon>Rhabditidae</taxon>
        <taxon>Peloderinae</taxon>
        <taxon>Caenorhabditis</taxon>
    </lineage>
</organism>
<dbReference type="InterPro" id="IPR003595">
    <property type="entry name" value="Tyr_Pase_cat"/>
</dbReference>
<evidence type="ECO:0000313" key="4">
    <source>
        <dbReference type="EMBL" id="CAI5450468.1"/>
    </source>
</evidence>
<accession>A0A9P1IQY6</accession>
<name>A0A9P1IQY6_9PELO</name>
<dbReference type="InterPro" id="IPR000387">
    <property type="entry name" value="Tyr_Pase_dom"/>
</dbReference>
<dbReference type="OrthoDB" id="8609993at2759"/>
<proteinExistence type="predicted"/>
<dbReference type="SUPFAM" id="SSF52799">
    <property type="entry name" value="(Phosphotyrosine protein) phosphatases II"/>
    <property type="match status" value="1"/>
</dbReference>
<dbReference type="AlphaFoldDB" id="A0A9P1IQY6"/>
<dbReference type="Pfam" id="PF00102">
    <property type="entry name" value="Y_phosphatase"/>
    <property type="match status" value="1"/>
</dbReference>
<dbReference type="SMART" id="SM00194">
    <property type="entry name" value="PTPc"/>
    <property type="match status" value="1"/>
</dbReference>
<sequence length="344" mass="38844">MTSTIETEDGTQADRPKKKSGAAGGKKKGGMTKRVAAHAFAECNEQSLRDFVKATTDLGVKGIMEEFLQLRAETQTCTKPKTAHEGHTDRNRYKDVYCIDETRLILKWPEGTEQDYIHANWVKIGEIPKYICTQGPTEKTVEDFWRLVWQEKAPSIVMLCNIMECGKKKCEQYWPQNSETPITCLDGKLTIKMVENSKEVEQNIILSKLVMTDDKGTTLNVEHWQWKAWPDRGVPEVPMATFRLLFRLKNACPVVVHCSAGIGRTGTIVGLDIAYAKLCAGEKISLNSIVRDIRNQRHGSVQTDAQYLFMHRVLLALAENKKISTPEMTAFCEEYHKVMATKAG</sequence>
<gene>
    <name evidence="4" type="ORF">CAMP_LOCUS13105</name>
</gene>
<dbReference type="InterPro" id="IPR029021">
    <property type="entry name" value="Prot-tyrosine_phosphatase-like"/>
</dbReference>
<evidence type="ECO:0000259" key="3">
    <source>
        <dbReference type="PROSITE" id="PS50056"/>
    </source>
</evidence>
<protein>
    <recommendedName>
        <fullName evidence="6">Protein-tyrosine phosphatase</fullName>
    </recommendedName>
</protein>
<dbReference type="CDD" id="cd00047">
    <property type="entry name" value="PTPc"/>
    <property type="match status" value="1"/>
</dbReference>
<reference evidence="4" key="1">
    <citation type="submission" date="2022-11" db="EMBL/GenBank/DDBJ databases">
        <authorList>
            <person name="Kikuchi T."/>
        </authorList>
    </citation>
    <scope>NUCLEOTIDE SEQUENCE</scope>
    <source>
        <strain evidence="4">PS1010</strain>
    </source>
</reference>
<evidence type="ECO:0000256" key="1">
    <source>
        <dbReference type="SAM" id="MobiDB-lite"/>
    </source>
</evidence>
<evidence type="ECO:0000313" key="5">
    <source>
        <dbReference type="Proteomes" id="UP001152747"/>
    </source>
</evidence>
<dbReference type="SMART" id="SM00404">
    <property type="entry name" value="PTPc_motif"/>
    <property type="match status" value="1"/>
</dbReference>
<feature type="compositionally biased region" description="Basic residues" evidence="1">
    <location>
        <begin position="16"/>
        <end position="31"/>
    </location>
</feature>
<keyword evidence="5" id="KW-1185">Reference proteome</keyword>
<dbReference type="Proteomes" id="UP001152747">
    <property type="component" value="Unassembled WGS sequence"/>
</dbReference>
<dbReference type="PANTHER" id="PTHR46163">
    <property type="entry name" value="TYROSINE-PROTEIN PHOSPHATASE-RELATED"/>
    <property type="match status" value="1"/>
</dbReference>
<comment type="caution">
    <text evidence="4">The sequence shown here is derived from an EMBL/GenBank/DDBJ whole genome shotgun (WGS) entry which is preliminary data.</text>
</comment>
<evidence type="ECO:0008006" key="6">
    <source>
        <dbReference type="Google" id="ProtNLM"/>
    </source>
</evidence>
<dbReference type="PANTHER" id="PTHR46163:SF2">
    <property type="entry name" value="PROTEIN-TYROSINE PHOSPHATASE"/>
    <property type="match status" value="1"/>
</dbReference>
<dbReference type="EMBL" id="CANHGI010000005">
    <property type="protein sequence ID" value="CAI5450468.1"/>
    <property type="molecule type" value="Genomic_DNA"/>
</dbReference>
<dbReference type="PROSITE" id="PS00383">
    <property type="entry name" value="TYR_PHOSPHATASE_1"/>
    <property type="match status" value="1"/>
</dbReference>
<feature type="region of interest" description="Disordered" evidence="1">
    <location>
        <begin position="1"/>
        <end position="31"/>
    </location>
</feature>
<dbReference type="InterPro" id="IPR052782">
    <property type="entry name" value="Oocyte-zygote_transition_reg"/>
</dbReference>
<dbReference type="InterPro" id="IPR016130">
    <property type="entry name" value="Tyr_Pase_AS"/>
</dbReference>
<dbReference type="PROSITE" id="PS50055">
    <property type="entry name" value="TYR_PHOSPHATASE_PTP"/>
    <property type="match status" value="1"/>
</dbReference>
<dbReference type="PRINTS" id="PR00700">
    <property type="entry name" value="PRTYPHPHTASE"/>
</dbReference>
<dbReference type="Gene3D" id="3.90.190.10">
    <property type="entry name" value="Protein tyrosine phosphatase superfamily"/>
    <property type="match status" value="1"/>
</dbReference>
<dbReference type="InterPro" id="IPR000242">
    <property type="entry name" value="PTP_cat"/>
</dbReference>
<feature type="domain" description="Tyrosine specific protein phosphatases" evidence="3">
    <location>
        <begin position="253"/>
        <end position="308"/>
    </location>
</feature>
<feature type="domain" description="Tyrosine-protein phosphatase" evidence="2">
    <location>
        <begin position="63"/>
        <end position="317"/>
    </location>
</feature>
<dbReference type="PROSITE" id="PS50056">
    <property type="entry name" value="TYR_PHOSPHATASE_2"/>
    <property type="match status" value="1"/>
</dbReference>